<organism evidence="2">
    <name type="scientific">Puccinia triticina (isolate 1-1 / race 1 (BBBD))</name>
    <name type="common">Brown leaf rust fungus</name>
    <dbReference type="NCBI Taxonomy" id="630390"/>
    <lineage>
        <taxon>Eukaryota</taxon>
        <taxon>Fungi</taxon>
        <taxon>Dikarya</taxon>
        <taxon>Basidiomycota</taxon>
        <taxon>Pucciniomycotina</taxon>
        <taxon>Pucciniomycetes</taxon>
        <taxon>Pucciniales</taxon>
        <taxon>Pucciniaceae</taxon>
        <taxon>Puccinia</taxon>
    </lineage>
</organism>
<protein>
    <submittedName>
        <fullName evidence="2 3">Uncharacterized protein</fullName>
    </submittedName>
</protein>
<dbReference type="VEuPathDB" id="FungiDB:PTTG_12582"/>
<proteinExistence type="predicted"/>
<reference evidence="2" key="1">
    <citation type="submission" date="2009-11" db="EMBL/GenBank/DDBJ databases">
        <authorList>
            <consortium name="The Broad Institute Genome Sequencing Platform"/>
            <person name="Ward D."/>
            <person name="Feldgarden M."/>
            <person name="Earl A."/>
            <person name="Young S.K."/>
            <person name="Zeng Q."/>
            <person name="Koehrsen M."/>
            <person name="Alvarado L."/>
            <person name="Berlin A."/>
            <person name="Bochicchio J."/>
            <person name="Borenstein D."/>
            <person name="Chapman S.B."/>
            <person name="Chen Z."/>
            <person name="Engels R."/>
            <person name="Freedman E."/>
            <person name="Gellesch M."/>
            <person name="Goldberg J."/>
            <person name="Griggs A."/>
            <person name="Gujja S."/>
            <person name="Heilman E."/>
            <person name="Heiman D."/>
            <person name="Hepburn T."/>
            <person name="Howarth C."/>
            <person name="Jen D."/>
            <person name="Larson L."/>
            <person name="Lewis B."/>
            <person name="Mehta T."/>
            <person name="Park D."/>
            <person name="Pearson M."/>
            <person name="Roberts A."/>
            <person name="Saif S."/>
            <person name="Shea T."/>
            <person name="Shenoy N."/>
            <person name="Sisk P."/>
            <person name="Stolte C."/>
            <person name="Sykes S."/>
            <person name="Thomson T."/>
            <person name="Walk T."/>
            <person name="White J."/>
            <person name="Yandava C."/>
            <person name="Izard J."/>
            <person name="Baranova O.V."/>
            <person name="Blanton J.M."/>
            <person name="Tanner A.C."/>
            <person name="Dewhirst F.E."/>
            <person name="Haas B."/>
            <person name="Nusbaum C."/>
            <person name="Birren B."/>
        </authorList>
    </citation>
    <scope>NUCLEOTIDE SEQUENCE [LARGE SCALE GENOMIC DNA]</scope>
    <source>
        <strain evidence="2">1-1 BBBD Race 1</strain>
    </source>
</reference>
<reference evidence="3 4" key="3">
    <citation type="journal article" date="2017" name="G3 (Bethesda)">
        <title>Comparative analysis highlights variable genome content of wheat rusts and divergence of the mating loci.</title>
        <authorList>
            <person name="Cuomo C.A."/>
            <person name="Bakkeren G."/>
            <person name="Khalil H.B."/>
            <person name="Panwar V."/>
            <person name="Joly D."/>
            <person name="Linning R."/>
            <person name="Sakthikumar S."/>
            <person name="Song X."/>
            <person name="Adiconis X."/>
            <person name="Fan L."/>
            <person name="Goldberg J.M."/>
            <person name="Levin J.Z."/>
            <person name="Young S."/>
            <person name="Zeng Q."/>
            <person name="Anikster Y."/>
            <person name="Bruce M."/>
            <person name="Wang M."/>
            <person name="Yin C."/>
            <person name="McCallum B."/>
            <person name="Szabo L.J."/>
            <person name="Hulbert S."/>
            <person name="Chen X."/>
            <person name="Fellers J.P."/>
        </authorList>
    </citation>
    <scope>NUCLEOTIDE SEQUENCE</scope>
    <source>
        <strain evidence="4">Isolate 1-1 / race 1 (BBBD)</strain>
        <strain evidence="3">isolate 1-1 / race 1 (BBBD)</strain>
    </source>
</reference>
<keyword evidence="4" id="KW-1185">Reference proteome</keyword>
<accession>A0A180GIE3</accession>
<dbReference type="AlphaFoldDB" id="A0A180GIE3"/>
<reference evidence="3" key="4">
    <citation type="submission" date="2025-05" db="UniProtKB">
        <authorList>
            <consortium name="EnsemblFungi"/>
        </authorList>
    </citation>
    <scope>IDENTIFICATION</scope>
    <source>
        <strain evidence="3">isolate 1-1 / race 1 (BBBD)</strain>
    </source>
</reference>
<feature type="region of interest" description="Disordered" evidence="1">
    <location>
        <begin position="278"/>
        <end position="305"/>
    </location>
</feature>
<evidence type="ECO:0000313" key="3">
    <source>
        <dbReference type="EnsemblFungi" id="PTTG_12582-t43_1-p1"/>
    </source>
</evidence>
<name>A0A180GIE3_PUCT1</name>
<gene>
    <name evidence="2" type="ORF">PTTG_12582</name>
</gene>
<dbReference type="EMBL" id="ADAS02000070">
    <property type="protein sequence ID" value="OAV92092.1"/>
    <property type="molecule type" value="Genomic_DNA"/>
</dbReference>
<evidence type="ECO:0000313" key="4">
    <source>
        <dbReference type="Proteomes" id="UP000005240"/>
    </source>
</evidence>
<dbReference type="EnsemblFungi" id="PTTG_12582-t43_1">
    <property type="protein sequence ID" value="PTTG_12582-t43_1-p1"/>
    <property type="gene ID" value="PTTG_12582"/>
</dbReference>
<sequence>MDPLHAQAVGDAVFTRQINLHYVPKSRPPHPTFLAFKHIILRMASKLLSCLIIAVSCHHAIGPFTAPPIPVDVVDIPRTSNLQQPEVFDFQRYAPYKTLLGQDMFEAKVAPGLPPDDVFPQGTRKNFVATHITRWMLDPKTQWPYSILCSESQAQWAYIGVVYNSLVKRWRLDVRNYLINNGIVVSAKDMINVKRIEWFMARANRPVWWNGDLIRALYRRENRLLLNEDVCLGRVGDILEFETEESSFKFKASFSDVFEKFAQLDKVFALHRRNTVERTGGGERDAHRDGQARQFADGRPGEPVDGVRADLQRQLAAVEYRALERVRLELQLGPGLFERRQLILEHDR</sequence>
<dbReference type="Proteomes" id="UP000005240">
    <property type="component" value="Unassembled WGS sequence"/>
</dbReference>
<evidence type="ECO:0000313" key="2">
    <source>
        <dbReference type="EMBL" id="OAV92092.1"/>
    </source>
</evidence>
<feature type="compositionally biased region" description="Basic and acidic residues" evidence="1">
    <location>
        <begin position="278"/>
        <end position="291"/>
    </location>
</feature>
<reference evidence="2" key="2">
    <citation type="submission" date="2016-05" db="EMBL/GenBank/DDBJ databases">
        <title>Comparative analysis highlights variable genome content of wheat rusts and divergence of the mating loci.</title>
        <authorList>
            <person name="Cuomo C.A."/>
            <person name="Bakkeren G."/>
            <person name="Szabo L."/>
            <person name="Khalil H."/>
            <person name="Joly D."/>
            <person name="Goldberg J."/>
            <person name="Young S."/>
            <person name="Zeng Q."/>
            <person name="Fellers J."/>
        </authorList>
    </citation>
    <scope>NUCLEOTIDE SEQUENCE [LARGE SCALE GENOMIC DNA]</scope>
    <source>
        <strain evidence="2">1-1 BBBD Race 1</strain>
    </source>
</reference>
<evidence type="ECO:0000256" key="1">
    <source>
        <dbReference type="SAM" id="MobiDB-lite"/>
    </source>
</evidence>